<evidence type="ECO:0000313" key="8">
    <source>
        <dbReference type="Proteomes" id="UP001596142"/>
    </source>
</evidence>
<gene>
    <name evidence="7" type="ORF">ACFPU1_05910</name>
</gene>
<dbReference type="SUPFAM" id="SSF52540">
    <property type="entry name" value="P-loop containing nucleoside triphosphate hydrolases"/>
    <property type="match status" value="1"/>
</dbReference>
<dbReference type="InterPro" id="IPR052156">
    <property type="entry name" value="BCAA_Transport_ATP-bd_LivF"/>
</dbReference>
<dbReference type="InterPro" id="IPR003439">
    <property type="entry name" value="ABC_transporter-like_ATP-bd"/>
</dbReference>
<proteinExistence type="inferred from homology"/>
<dbReference type="Gene3D" id="3.40.50.300">
    <property type="entry name" value="P-loop containing nucleotide triphosphate hydrolases"/>
    <property type="match status" value="1"/>
</dbReference>
<evidence type="ECO:0000256" key="1">
    <source>
        <dbReference type="ARBA" id="ARBA00005417"/>
    </source>
</evidence>
<comment type="caution">
    <text evidence="7">The sequence shown here is derived from an EMBL/GenBank/DDBJ whole genome shotgun (WGS) entry which is preliminary data.</text>
</comment>
<name>A0ABW0YLM0_9BACI</name>
<dbReference type="GO" id="GO:0005524">
    <property type="term" value="F:ATP binding"/>
    <property type="evidence" value="ECO:0007669"/>
    <property type="project" value="UniProtKB-KW"/>
</dbReference>
<accession>A0ABW0YLM0</accession>
<evidence type="ECO:0000256" key="4">
    <source>
        <dbReference type="ARBA" id="ARBA00022840"/>
    </source>
</evidence>
<dbReference type="CDD" id="cd03224">
    <property type="entry name" value="ABC_TM1139_LivF_branched"/>
    <property type="match status" value="1"/>
</dbReference>
<evidence type="ECO:0000256" key="5">
    <source>
        <dbReference type="ARBA" id="ARBA00022970"/>
    </source>
</evidence>
<dbReference type="PROSITE" id="PS00211">
    <property type="entry name" value="ABC_TRANSPORTER_1"/>
    <property type="match status" value="1"/>
</dbReference>
<dbReference type="Pfam" id="PF00005">
    <property type="entry name" value="ABC_tran"/>
    <property type="match status" value="1"/>
</dbReference>
<evidence type="ECO:0000256" key="2">
    <source>
        <dbReference type="ARBA" id="ARBA00022448"/>
    </source>
</evidence>
<dbReference type="Proteomes" id="UP001596142">
    <property type="component" value="Unassembled WGS sequence"/>
</dbReference>
<evidence type="ECO:0000259" key="6">
    <source>
        <dbReference type="PROSITE" id="PS50893"/>
    </source>
</evidence>
<keyword evidence="8" id="KW-1185">Reference proteome</keyword>
<keyword evidence="3" id="KW-0547">Nucleotide-binding</keyword>
<dbReference type="EMBL" id="JBHSOZ010000003">
    <property type="protein sequence ID" value="MFC5712310.1"/>
    <property type="molecule type" value="Genomic_DNA"/>
</dbReference>
<dbReference type="RefSeq" id="WP_054635209.1">
    <property type="nucleotide sequence ID" value="NZ_JBHSOZ010000003.1"/>
</dbReference>
<dbReference type="PANTHER" id="PTHR43820">
    <property type="entry name" value="HIGH-AFFINITY BRANCHED-CHAIN AMINO ACID TRANSPORT ATP-BINDING PROTEIN LIVF"/>
    <property type="match status" value="1"/>
</dbReference>
<feature type="domain" description="ABC transporter" evidence="6">
    <location>
        <begin position="2"/>
        <end position="235"/>
    </location>
</feature>
<dbReference type="InterPro" id="IPR003593">
    <property type="entry name" value="AAA+_ATPase"/>
</dbReference>
<dbReference type="PANTHER" id="PTHR43820:SF4">
    <property type="entry name" value="HIGH-AFFINITY BRANCHED-CHAIN AMINO ACID TRANSPORT ATP-BINDING PROTEIN LIVF"/>
    <property type="match status" value="1"/>
</dbReference>
<reference evidence="8" key="1">
    <citation type="journal article" date="2019" name="Int. J. Syst. Evol. Microbiol.">
        <title>The Global Catalogue of Microorganisms (GCM) 10K type strain sequencing project: providing services to taxonomists for standard genome sequencing and annotation.</title>
        <authorList>
            <consortium name="The Broad Institute Genomics Platform"/>
            <consortium name="The Broad Institute Genome Sequencing Center for Infectious Disease"/>
            <person name="Wu L."/>
            <person name="Ma J."/>
        </authorList>
    </citation>
    <scope>NUCLEOTIDE SEQUENCE [LARGE SCALE GENOMIC DNA]</scope>
    <source>
        <strain evidence="8">CECT 7184</strain>
    </source>
</reference>
<evidence type="ECO:0000256" key="3">
    <source>
        <dbReference type="ARBA" id="ARBA00022741"/>
    </source>
</evidence>
<dbReference type="PROSITE" id="PS50893">
    <property type="entry name" value="ABC_TRANSPORTER_2"/>
    <property type="match status" value="1"/>
</dbReference>
<organism evidence="7 8">
    <name type="scientific">Thalassorhabdus alkalitolerans</name>
    <dbReference type="NCBI Taxonomy" id="2282697"/>
    <lineage>
        <taxon>Bacteria</taxon>
        <taxon>Bacillati</taxon>
        <taxon>Bacillota</taxon>
        <taxon>Bacilli</taxon>
        <taxon>Bacillales</taxon>
        <taxon>Bacillaceae</taxon>
        <taxon>Thalassorhabdus</taxon>
    </lineage>
</organism>
<comment type="similarity">
    <text evidence="1">Belongs to the ABC transporter superfamily.</text>
</comment>
<evidence type="ECO:0000313" key="7">
    <source>
        <dbReference type="EMBL" id="MFC5712310.1"/>
    </source>
</evidence>
<dbReference type="SMART" id="SM00382">
    <property type="entry name" value="AAA"/>
    <property type="match status" value="1"/>
</dbReference>
<protein>
    <submittedName>
        <fullName evidence="7">ABC transporter ATP-binding protein</fullName>
    </submittedName>
</protein>
<dbReference type="InterPro" id="IPR017871">
    <property type="entry name" value="ABC_transporter-like_CS"/>
</dbReference>
<dbReference type="InterPro" id="IPR027417">
    <property type="entry name" value="P-loop_NTPase"/>
</dbReference>
<sequence>MLKLDNVSVSYGSFKALENVSLYAEQGELVVLLGSNGAGKSTLFKAVSGLVKVQEGSMEAAGTSILGKPPSFMVKKGIVQCAEGRMLFPAMTVLENLKMGSYVHRRDKKVQEEQLRNVYDLFPILQEKRKDPAGSLSGGQQQMVAIGRALMAKPSLLLLDEPSLGLAPLIVEQMFETISEINKTGVTVLLAEQNAHAALKISNRGYVLENGSVVMEGTQKELMNNEDIRKAYIGA</sequence>
<keyword evidence="2" id="KW-0813">Transport</keyword>
<keyword evidence="5" id="KW-0029">Amino-acid transport</keyword>
<keyword evidence="4 7" id="KW-0067">ATP-binding</keyword>